<dbReference type="EMBL" id="JXRA01000041">
    <property type="protein sequence ID" value="KIO77273.1"/>
    <property type="molecule type" value="Genomic_DNA"/>
</dbReference>
<organism evidence="2 3">
    <name type="scientific">Pedobacter lusitanus</name>
    <dbReference type="NCBI Taxonomy" id="1503925"/>
    <lineage>
        <taxon>Bacteria</taxon>
        <taxon>Pseudomonadati</taxon>
        <taxon>Bacteroidota</taxon>
        <taxon>Sphingobacteriia</taxon>
        <taxon>Sphingobacteriales</taxon>
        <taxon>Sphingobacteriaceae</taxon>
        <taxon>Pedobacter</taxon>
    </lineage>
</organism>
<feature type="chain" id="PRO_5002221780" evidence="1">
    <location>
        <begin position="28"/>
        <end position="158"/>
    </location>
</feature>
<gene>
    <name evidence="2" type="ORF">TH53_10520</name>
</gene>
<proteinExistence type="predicted"/>
<comment type="caution">
    <text evidence="2">The sequence shown here is derived from an EMBL/GenBank/DDBJ whole genome shotgun (WGS) entry which is preliminary data.</text>
</comment>
<evidence type="ECO:0000313" key="3">
    <source>
        <dbReference type="Proteomes" id="UP000032049"/>
    </source>
</evidence>
<evidence type="ECO:0000313" key="2">
    <source>
        <dbReference type="EMBL" id="KIO77273.1"/>
    </source>
</evidence>
<dbReference type="AlphaFoldDB" id="A0A0D0F6P7"/>
<dbReference type="OrthoDB" id="797136at2"/>
<keyword evidence="3" id="KW-1185">Reference proteome</keyword>
<reference evidence="2 3" key="1">
    <citation type="submission" date="2015-01" db="EMBL/GenBank/DDBJ databases">
        <title>Draft genome sequence of Pedobacter sp. NL19 isolated from sludge of an effluent treatment pond in an abandoned uranium mine.</title>
        <authorList>
            <person name="Santos T."/>
            <person name="Caetano T."/>
            <person name="Covas C."/>
            <person name="Cruz A."/>
            <person name="Mendo S."/>
        </authorList>
    </citation>
    <scope>NUCLEOTIDE SEQUENCE [LARGE SCALE GENOMIC DNA]</scope>
    <source>
        <strain evidence="2 3">NL19</strain>
    </source>
</reference>
<name>A0A0D0F6P7_9SPHI</name>
<dbReference type="Proteomes" id="UP000032049">
    <property type="component" value="Unassembled WGS sequence"/>
</dbReference>
<keyword evidence="1" id="KW-0732">Signal</keyword>
<feature type="signal peptide" evidence="1">
    <location>
        <begin position="1"/>
        <end position="27"/>
    </location>
</feature>
<accession>A0A0D0F6P7</accession>
<dbReference type="RefSeq" id="WP_041881551.1">
    <property type="nucleotide sequence ID" value="NZ_CP157278.1"/>
</dbReference>
<sequence length="158" mass="18242">MKKFTFLLKIAAYTLLCAVFLSFSAYGPTEEEAIYVQQKLYDHYNAEAKGGLIKKYELHVTNTGFCRYKCFLSNGKIEYFSFNFLKYKDIDYSGTLQSGTLILRTKGEDVIVQTYNGGREGDIDSMATFMAIPLKNIEAEELNQLMEKFQQMNLKLRR</sequence>
<evidence type="ECO:0000256" key="1">
    <source>
        <dbReference type="SAM" id="SignalP"/>
    </source>
</evidence>
<protein>
    <submittedName>
        <fullName evidence="2">Uncharacterized protein</fullName>
    </submittedName>
</protein>